<evidence type="ECO:0000256" key="6">
    <source>
        <dbReference type="SAM" id="MobiDB-lite"/>
    </source>
</evidence>
<dbReference type="GO" id="GO:0003676">
    <property type="term" value="F:nucleic acid binding"/>
    <property type="evidence" value="ECO:0007669"/>
    <property type="project" value="InterPro"/>
</dbReference>
<evidence type="ECO:0000256" key="1">
    <source>
        <dbReference type="ARBA" id="ARBA00022552"/>
    </source>
</evidence>
<feature type="region of interest" description="Disordered" evidence="6">
    <location>
        <begin position="1"/>
        <end position="95"/>
    </location>
</feature>
<dbReference type="InterPro" id="IPR036397">
    <property type="entry name" value="RNaseH_sf"/>
</dbReference>
<dbReference type="EMBL" id="KQ964246">
    <property type="protein sequence ID" value="KXJ95650.1"/>
    <property type="molecule type" value="Genomic_DNA"/>
</dbReference>
<organism evidence="8 9">
    <name type="scientific">Microdochium bolleyi</name>
    <dbReference type="NCBI Taxonomy" id="196109"/>
    <lineage>
        <taxon>Eukaryota</taxon>
        <taxon>Fungi</taxon>
        <taxon>Dikarya</taxon>
        <taxon>Ascomycota</taxon>
        <taxon>Pezizomycotina</taxon>
        <taxon>Sordariomycetes</taxon>
        <taxon>Xylariomycetidae</taxon>
        <taxon>Xylariales</taxon>
        <taxon>Microdochiaceae</taxon>
        <taxon>Microdochium</taxon>
    </lineage>
</organism>
<keyword evidence="2" id="KW-0540">Nuclease</keyword>
<dbReference type="GO" id="GO:0004527">
    <property type="term" value="F:exonuclease activity"/>
    <property type="evidence" value="ECO:0007669"/>
    <property type="project" value="UniProtKB-KW"/>
</dbReference>
<dbReference type="STRING" id="196109.A0A136JES5"/>
<dbReference type="GO" id="GO:0000027">
    <property type="term" value="P:ribosomal large subunit assembly"/>
    <property type="evidence" value="ECO:0007669"/>
    <property type="project" value="TreeGrafter"/>
</dbReference>
<proteinExistence type="predicted"/>
<keyword evidence="4" id="KW-0269">Exonuclease</keyword>
<dbReference type="Proteomes" id="UP000070501">
    <property type="component" value="Unassembled WGS sequence"/>
</dbReference>
<evidence type="ECO:0000256" key="5">
    <source>
        <dbReference type="ARBA" id="ARBA00025599"/>
    </source>
</evidence>
<keyword evidence="1" id="KW-0698">rRNA processing</keyword>
<reference evidence="9" key="1">
    <citation type="submission" date="2016-02" db="EMBL/GenBank/DDBJ databases">
        <title>Draft genome sequence of Microdochium bolleyi, a fungal endophyte of beachgrass.</title>
        <authorList>
            <consortium name="DOE Joint Genome Institute"/>
            <person name="David A.S."/>
            <person name="May G."/>
            <person name="Haridas S."/>
            <person name="Lim J."/>
            <person name="Wang M."/>
            <person name="Labutti K."/>
            <person name="Lipzen A."/>
            <person name="Barry K."/>
            <person name="Grigoriev I.V."/>
        </authorList>
    </citation>
    <scope>NUCLEOTIDE SEQUENCE [LARGE SCALE GENOMIC DNA]</scope>
    <source>
        <strain evidence="9">J235TASD1</strain>
    </source>
</reference>
<dbReference type="PANTHER" id="PTHR12801:SF45">
    <property type="entry name" value="RNA EXONUCLEASE 4"/>
    <property type="match status" value="1"/>
</dbReference>
<evidence type="ECO:0000259" key="7">
    <source>
        <dbReference type="Pfam" id="PF00929"/>
    </source>
</evidence>
<feature type="non-terminal residue" evidence="8">
    <location>
        <position position="240"/>
    </location>
</feature>
<sequence length="240" mass="25853">MAPELSSNWKKLQAQIKAEPSAPKKPAQPSLQNPAKRKATEDKTSAPKKQKPNHQPAKGSEEKKRQRNWPVRQPASATSAPSTMGVTQSSALPKGTSATITPSLALWAADNDISTEALAEAYNLGVKNNALLRAGNSPAAAMSGEAEQHRINEGLAPGLKVSDVGKYIGLDCEMVGIGPDGYDHALARVSVVDFHGKQVYDSFVRPREKVTDWRTNITGITPKHVRTAREFDEVQGVIAE</sequence>
<evidence type="ECO:0000256" key="3">
    <source>
        <dbReference type="ARBA" id="ARBA00022801"/>
    </source>
</evidence>
<feature type="compositionally biased region" description="Polar residues" evidence="6">
    <location>
        <begin position="1"/>
        <end position="10"/>
    </location>
</feature>
<keyword evidence="3" id="KW-0378">Hydrolase</keyword>
<dbReference type="PANTHER" id="PTHR12801">
    <property type="entry name" value="RNA EXONUCLEASE REXO1 / RECO3 FAMILY MEMBER-RELATED"/>
    <property type="match status" value="1"/>
</dbReference>
<evidence type="ECO:0000256" key="2">
    <source>
        <dbReference type="ARBA" id="ARBA00022722"/>
    </source>
</evidence>
<dbReference type="GO" id="GO:0005634">
    <property type="term" value="C:nucleus"/>
    <property type="evidence" value="ECO:0007669"/>
    <property type="project" value="TreeGrafter"/>
</dbReference>
<dbReference type="InterPro" id="IPR013520">
    <property type="entry name" value="Ribonucl_H"/>
</dbReference>
<feature type="compositionally biased region" description="Polar residues" evidence="6">
    <location>
        <begin position="75"/>
        <end position="95"/>
    </location>
</feature>
<dbReference type="GO" id="GO:0006364">
    <property type="term" value="P:rRNA processing"/>
    <property type="evidence" value="ECO:0007669"/>
    <property type="project" value="UniProtKB-KW"/>
</dbReference>
<evidence type="ECO:0000256" key="4">
    <source>
        <dbReference type="ARBA" id="ARBA00022839"/>
    </source>
</evidence>
<evidence type="ECO:0000313" key="9">
    <source>
        <dbReference type="Proteomes" id="UP000070501"/>
    </source>
</evidence>
<dbReference type="InterPro" id="IPR012337">
    <property type="entry name" value="RNaseH-like_sf"/>
</dbReference>
<dbReference type="OrthoDB" id="8191639at2759"/>
<gene>
    <name evidence="8" type="ORF">Micbo1qcDRAFT_157665</name>
</gene>
<accession>A0A136JES5</accession>
<comment type="function">
    <text evidence="5">Exoribonuclease involved in ribosome biosynthesis. Involved in the processing of ITS1, the internal transcribed spacer localized between the 18S and 5.8S rRNAs.</text>
</comment>
<dbReference type="SUPFAM" id="SSF53098">
    <property type="entry name" value="Ribonuclease H-like"/>
    <property type="match status" value="1"/>
</dbReference>
<dbReference type="InParanoid" id="A0A136JES5"/>
<dbReference type="InterPro" id="IPR047021">
    <property type="entry name" value="REXO1/3/4-like"/>
</dbReference>
<evidence type="ECO:0000313" key="8">
    <source>
        <dbReference type="EMBL" id="KXJ95650.1"/>
    </source>
</evidence>
<dbReference type="Gene3D" id="3.30.420.10">
    <property type="entry name" value="Ribonuclease H-like superfamily/Ribonuclease H"/>
    <property type="match status" value="1"/>
</dbReference>
<dbReference type="Pfam" id="PF00929">
    <property type="entry name" value="RNase_T"/>
    <property type="match status" value="1"/>
</dbReference>
<name>A0A136JES5_9PEZI</name>
<feature type="domain" description="Exonuclease" evidence="7">
    <location>
        <begin position="169"/>
        <end position="235"/>
    </location>
</feature>
<keyword evidence="9" id="KW-1185">Reference proteome</keyword>
<dbReference type="AlphaFoldDB" id="A0A136JES5"/>
<protein>
    <recommendedName>
        <fullName evidence="7">Exonuclease domain-containing protein</fullName>
    </recommendedName>
</protein>